<dbReference type="GO" id="GO:0022857">
    <property type="term" value="F:transmembrane transporter activity"/>
    <property type="evidence" value="ECO:0007669"/>
    <property type="project" value="InterPro"/>
</dbReference>
<organism evidence="6 7">
    <name type="scientific">Aspergillus nanangensis</name>
    <dbReference type="NCBI Taxonomy" id="2582783"/>
    <lineage>
        <taxon>Eukaryota</taxon>
        <taxon>Fungi</taxon>
        <taxon>Dikarya</taxon>
        <taxon>Ascomycota</taxon>
        <taxon>Pezizomycotina</taxon>
        <taxon>Eurotiomycetes</taxon>
        <taxon>Eurotiomycetidae</taxon>
        <taxon>Eurotiales</taxon>
        <taxon>Aspergillaceae</taxon>
        <taxon>Aspergillus</taxon>
        <taxon>Aspergillus subgen. Circumdati</taxon>
    </lineage>
</organism>
<proteinExistence type="predicted"/>
<feature type="transmembrane region" description="Helical" evidence="5">
    <location>
        <begin position="351"/>
        <end position="370"/>
    </location>
</feature>
<keyword evidence="3 5" id="KW-1133">Transmembrane helix</keyword>
<evidence type="ECO:0000256" key="2">
    <source>
        <dbReference type="ARBA" id="ARBA00022692"/>
    </source>
</evidence>
<evidence type="ECO:0000313" key="7">
    <source>
        <dbReference type="Proteomes" id="UP001194746"/>
    </source>
</evidence>
<dbReference type="Proteomes" id="UP001194746">
    <property type="component" value="Unassembled WGS sequence"/>
</dbReference>
<evidence type="ECO:0000256" key="1">
    <source>
        <dbReference type="ARBA" id="ARBA00004141"/>
    </source>
</evidence>
<evidence type="ECO:0000256" key="5">
    <source>
        <dbReference type="SAM" id="Phobius"/>
    </source>
</evidence>
<keyword evidence="7" id="KW-1185">Reference proteome</keyword>
<dbReference type="GO" id="GO:0005886">
    <property type="term" value="C:plasma membrane"/>
    <property type="evidence" value="ECO:0007669"/>
    <property type="project" value="TreeGrafter"/>
</dbReference>
<dbReference type="PANTHER" id="PTHR23502:SF2">
    <property type="entry name" value="TRANSPORTER, PUTATIVE (AFU_ORTHOLOGUE AFUA_2G08910)-RELATED"/>
    <property type="match status" value="1"/>
</dbReference>
<feature type="transmembrane region" description="Helical" evidence="5">
    <location>
        <begin position="75"/>
        <end position="97"/>
    </location>
</feature>
<dbReference type="PANTHER" id="PTHR23502">
    <property type="entry name" value="MAJOR FACILITATOR SUPERFAMILY"/>
    <property type="match status" value="1"/>
</dbReference>
<dbReference type="Pfam" id="PF07690">
    <property type="entry name" value="MFS_1"/>
    <property type="match status" value="1"/>
</dbReference>
<name>A0AAD4GQG4_ASPNN</name>
<feature type="transmembrane region" description="Helical" evidence="5">
    <location>
        <begin position="139"/>
        <end position="158"/>
    </location>
</feature>
<reference evidence="6" key="2">
    <citation type="submission" date="2020-02" db="EMBL/GenBank/DDBJ databases">
        <authorList>
            <person name="Gilchrist C.L.M."/>
            <person name="Chooi Y.-H."/>
        </authorList>
    </citation>
    <scope>NUCLEOTIDE SEQUENCE</scope>
    <source>
        <strain evidence="6">MST-FP2251</strain>
    </source>
</reference>
<reference evidence="6" key="1">
    <citation type="journal article" date="2019" name="Beilstein J. Org. Chem.">
        <title>Nanangenines: drimane sesquiterpenoids as the dominant metabolite cohort of a novel Australian fungus, Aspergillus nanangensis.</title>
        <authorList>
            <person name="Lacey H.J."/>
            <person name="Gilchrist C.L.M."/>
            <person name="Crombie A."/>
            <person name="Kalaitzis J.A."/>
            <person name="Vuong D."/>
            <person name="Rutledge P.J."/>
            <person name="Turner P."/>
            <person name="Pitt J.I."/>
            <person name="Lacey E."/>
            <person name="Chooi Y.H."/>
            <person name="Piggott A.M."/>
        </authorList>
    </citation>
    <scope>NUCLEOTIDE SEQUENCE</scope>
    <source>
        <strain evidence="6">MST-FP2251</strain>
    </source>
</reference>
<feature type="transmembrane region" description="Helical" evidence="5">
    <location>
        <begin position="208"/>
        <end position="226"/>
    </location>
</feature>
<dbReference type="InterPro" id="IPR011701">
    <property type="entry name" value="MFS"/>
</dbReference>
<comment type="caution">
    <text evidence="6">The sequence shown here is derived from an EMBL/GenBank/DDBJ whole genome shotgun (WGS) entry which is preliminary data.</text>
</comment>
<feature type="transmembrane region" description="Helical" evidence="5">
    <location>
        <begin position="246"/>
        <end position="266"/>
    </location>
</feature>
<protein>
    <recommendedName>
        <fullName evidence="8">MFS general substrate transporter</fullName>
    </recommendedName>
</protein>
<feature type="transmembrane region" description="Helical" evidence="5">
    <location>
        <begin position="312"/>
        <end position="339"/>
    </location>
</feature>
<evidence type="ECO:0008006" key="8">
    <source>
        <dbReference type="Google" id="ProtNLM"/>
    </source>
</evidence>
<sequence length="415" mass="45720">MLYMLSHVRSPLKHRNTTDLFGMSELQWDNDSIPKIMDEALKSPSVEMGHVGDLTPAAPSEGPISWPKWKKNLQIWMVAFHSLMTTFMAAGIIPATATLADMYGIYPTRLPPLAEAKAIGIPAGPLVMGVVSQHLGVQWVFWIFAILNLVQLIAYLVFGAETLPLKEPISSQAPQSVWRRWEFRRLDPAPFKLVDLIRPLFLARNLEILIPGLAYAFTFCYATVAISVEMPTVFGEKFNLNAQQIGLQFIALIIGCILGDQLSGPCSDFLLRFLRRRKGRSCPADRLWLSYVGYGTTIAGLLIWGFQVQHAVTWNITPCVGAGFAAFGNQVVTTTLVAFAVDSSEQRSTDVGLFTNFCRQIYGFIGPFYFPAMFEGLGMGGAAGVMCALIAVSALAPTIFIQMKSSRAHRGESEV</sequence>
<keyword evidence="2 5" id="KW-0812">Transmembrane</keyword>
<dbReference type="AlphaFoldDB" id="A0AAD4GQG4"/>
<dbReference type="SUPFAM" id="SSF103473">
    <property type="entry name" value="MFS general substrate transporter"/>
    <property type="match status" value="1"/>
</dbReference>
<gene>
    <name evidence="6" type="ORF">FE257_012913</name>
</gene>
<evidence type="ECO:0000313" key="6">
    <source>
        <dbReference type="EMBL" id="KAF9885477.1"/>
    </source>
</evidence>
<evidence type="ECO:0000256" key="4">
    <source>
        <dbReference type="ARBA" id="ARBA00023136"/>
    </source>
</evidence>
<feature type="transmembrane region" description="Helical" evidence="5">
    <location>
        <begin position="382"/>
        <end position="401"/>
    </location>
</feature>
<accession>A0AAD4GQG4</accession>
<feature type="transmembrane region" description="Helical" evidence="5">
    <location>
        <begin position="287"/>
        <end position="306"/>
    </location>
</feature>
<keyword evidence="4 5" id="KW-0472">Membrane</keyword>
<dbReference type="EMBL" id="VCAU01000095">
    <property type="protein sequence ID" value="KAF9885477.1"/>
    <property type="molecule type" value="Genomic_DNA"/>
</dbReference>
<dbReference type="Gene3D" id="1.20.1250.20">
    <property type="entry name" value="MFS general substrate transporter like domains"/>
    <property type="match status" value="1"/>
</dbReference>
<dbReference type="InterPro" id="IPR036259">
    <property type="entry name" value="MFS_trans_sf"/>
</dbReference>
<comment type="subcellular location">
    <subcellularLocation>
        <location evidence="1">Membrane</location>
        <topology evidence="1">Multi-pass membrane protein</topology>
    </subcellularLocation>
</comment>
<evidence type="ECO:0000256" key="3">
    <source>
        <dbReference type="ARBA" id="ARBA00022989"/>
    </source>
</evidence>